<evidence type="ECO:0000313" key="2">
    <source>
        <dbReference type="EMBL" id="CAL5132252.1"/>
    </source>
</evidence>
<sequence>MQTCSTGILLICLIAILSTQANKYRERCHEEYHECERRCIRARERALPCVKTCIDIHDLCVTRANQLPANYTDKDWVDYDE</sequence>
<proteinExistence type="predicted"/>
<dbReference type="EMBL" id="CAXLJL010000123">
    <property type="protein sequence ID" value="CAL5132252.1"/>
    <property type="molecule type" value="Genomic_DNA"/>
</dbReference>
<feature type="chain" id="PRO_5043539521" evidence="1">
    <location>
        <begin position="22"/>
        <end position="81"/>
    </location>
</feature>
<accession>A0AAV2T456</accession>
<keyword evidence="1" id="KW-0732">Signal</keyword>
<comment type="caution">
    <text evidence="2">The sequence shown here is derived from an EMBL/GenBank/DDBJ whole genome shotgun (WGS) entry which is preliminary data.</text>
</comment>
<dbReference type="Proteomes" id="UP001497525">
    <property type="component" value="Unassembled WGS sequence"/>
</dbReference>
<feature type="signal peptide" evidence="1">
    <location>
        <begin position="1"/>
        <end position="21"/>
    </location>
</feature>
<evidence type="ECO:0000256" key="1">
    <source>
        <dbReference type="SAM" id="SignalP"/>
    </source>
</evidence>
<organism evidence="2 3">
    <name type="scientific">Calicophoron daubneyi</name>
    <name type="common">Rumen fluke</name>
    <name type="synonym">Paramphistomum daubneyi</name>
    <dbReference type="NCBI Taxonomy" id="300641"/>
    <lineage>
        <taxon>Eukaryota</taxon>
        <taxon>Metazoa</taxon>
        <taxon>Spiralia</taxon>
        <taxon>Lophotrochozoa</taxon>
        <taxon>Platyhelminthes</taxon>
        <taxon>Trematoda</taxon>
        <taxon>Digenea</taxon>
        <taxon>Plagiorchiida</taxon>
        <taxon>Pronocephalata</taxon>
        <taxon>Paramphistomoidea</taxon>
        <taxon>Paramphistomidae</taxon>
        <taxon>Calicophoron</taxon>
    </lineage>
</organism>
<reference evidence="2" key="1">
    <citation type="submission" date="2024-06" db="EMBL/GenBank/DDBJ databases">
        <authorList>
            <person name="Liu X."/>
            <person name="Lenzi L."/>
            <person name="Haldenby T S."/>
            <person name="Uol C."/>
        </authorList>
    </citation>
    <scope>NUCLEOTIDE SEQUENCE</scope>
</reference>
<gene>
    <name evidence="2" type="ORF">CDAUBV1_LOCUS5093</name>
</gene>
<protein>
    <submittedName>
        <fullName evidence="2">Uncharacterized protein</fullName>
    </submittedName>
</protein>
<dbReference type="AlphaFoldDB" id="A0AAV2T456"/>
<evidence type="ECO:0000313" key="3">
    <source>
        <dbReference type="Proteomes" id="UP001497525"/>
    </source>
</evidence>
<name>A0AAV2T456_CALDB</name>